<sequence>MARKKSKSNEVPKEEAIIISVAQLLVSKEFREGVFSFMEDHAASFATENPGEAKAKACDFEHPLEYKEIHAEFSKTFEDRIENHVKEQGSSRAEMYDYLRRQEEAKVADTGASALVQTLLTVFEYETFVEVMRDTERRKYLEHITRSWASTLQSA</sequence>
<dbReference type="InterPro" id="IPR042541">
    <property type="entry name" value="BART_sf"/>
</dbReference>
<feature type="domain" description="BART" evidence="10">
    <location>
        <begin position="14"/>
        <end position="139"/>
    </location>
</feature>
<reference evidence="11 12" key="1">
    <citation type="submission" date="2017-12" db="EMBL/GenBank/DDBJ databases">
        <title>Sequencing, de novo assembly and annotation of complete genome of a new Thraustochytrid species, strain FCC1311.</title>
        <authorList>
            <person name="Sedici K."/>
            <person name="Godart F."/>
            <person name="Aiese Cigliano R."/>
            <person name="Sanseverino W."/>
            <person name="Barakat M."/>
            <person name="Ortet P."/>
            <person name="Marechal E."/>
            <person name="Cagnac O."/>
            <person name="Amato A."/>
        </authorList>
    </citation>
    <scope>NUCLEOTIDE SEQUENCE [LARGE SCALE GENOMIC DNA]</scope>
</reference>
<evidence type="ECO:0000313" key="11">
    <source>
        <dbReference type="EMBL" id="GBG27207.1"/>
    </source>
</evidence>
<dbReference type="GO" id="GO:0005930">
    <property type="term" value="C:axoneme"/>
    <property type="evidence" value="ECO:0007669"/>
    <property type="project" value="TreeGrafter"/>
</dbReference>
<dbReference type="PANTHER" id="PTHR21532">
    <property type="entry name" value="PHOSPHODIESTERASE HL"/>
    <property type="match status" value="1"/>
</dbReference>
<proteinExistence type="inferred from homology"/>
<evidence type="ECO:0000256" key="5">
    <source>
        <dbReference type="ARBA" id="ARBA00022490"/>
    </source>
</evidence>
<evidence type="ECO:0000256" key="6">
    <source>
        <dbReference type="ARBA" id="ARBA00023054"/>
    </source>
</evidence>
<organism evidence="11 12">
    <name type="scientific">Hondaea fermentalgiana</name>
    <dbReference type="NCBI Taxonomy" id="2315210"/>
    <lineage>
        <taxon>Eukaryota</taxon>
        <taxon>Sar</taxon>
        <taxon>Stramenopiles</taxon>
        <taxon>Bigyra</taxon>
        <taxon>Labyrinthulomycetes</taxon>
        <taxon>Thraustochytrida</taxon>
        <taxon>Thraustochytriidae</taxon>
        <taxon>Hondaea</taxon>
    </lineage>
</organism>
<evidence type="ECO:0000256" key="4">
    <source>
        <dbReference type="ARBA" id="ARBA00021815"/>
    </source>
</evidence>
<comment type="similarity">
    <text evidence="3">Belongs to the CFAP36 family.</text>
</comment>
<evidence type="ECO:0000256" key="1">
    <source>
        <dbReference type="ARBA" id="ARBA00004138"/>
    </source>
</evidence>
<dbReference type="Gene3D" id="1.20.1520.10">
    <property type="entry name" value="ADP-ribosylation factor-like 2-binding protein, domain"/>
    <property type="match status" value="1"/>
</dbReference>
<comment type="subcellular location">
    <subcellularLocation>
        <location evidence="1">Cell projection</location>
        <location evidence="1">Cilium</location>
    </subcellularLocation>
    <subcellularLocation>
        <location evidence="2">Cytoplasm</location>
    </subcellularLocation>
</comment>
<name>A0A2R5G838_9STRA</name>
<dbReference type="AlphaFoldDB" id="A0A2R5G838"/>
<dbReference type="InterPro" id="IPR023379">
    <property type="entry name" value="BART_dom"/>
</dbReference>
<dbReference type="PANTHER" id="PTHR21532:SF0">
    <property type="entry name" value="CILIA- AND FLAGELLA-ASSOCIATED PROTEIN 36"/>
    <property type="match status" value="1"/>
</dbReference>
<dbReference type="OrthoDB" id="194107at2759"/>
<protein>
    <recommendedName>
        <fullName evidence="4">Cilia- and flagella-associated protein 36</fullName>
    </recommendedName>
    <alternativeName>
        <fullName evidence="9">Coiled-coil domain-containing protein 104</fullName>
    </alternativeName>
</protein>
<evidence type="ECO:0000259" key="10">
    <source>
        <dbReference type="Pfam" id="PF11527"/>
    </source>
</evidence>
<keyword evidence="12" id="KW-1185">Reference proteome</keyword>
<dbReference type="InParanoid" id="A0A2R5G838"/>
<dbReference type="InterPro" id="IPR038888">
    <property type="entry name" value="CFAP36"/>
</dbReference>
<evidence type="ECO:0000256" key="7">
    <source>
        <dbReference type="ARBA" id="ARBA00023069"/>
    </source>
</evidence>
<dbReference type="GO" id="GO:0097546">
    <property type="term" value="C:ciliary base"/>
    <property type="evidence" value="ECO:0007669"/>
    <property type="project" value="TreeGrafter"/>
</dbReference>
<dbReference type="Pfam" id="PF11527">
    <property type="entry name" value="ARL2_Bind_BART"/>
    <property type="match status" value="1"/>
</dbReference>
<dbReference type="EMBL" id="BEYU01000028">
    <property type="protein sequence ID" value="GBG27207.1"/>
    <property type="molecule type" value="Genomic_DNA"/>
</dbReference>
<dbReference type="Proteomes" id="UP000241890">
    <property type="component" value="Unassembled WGS sequence"/>
</dbReference>
<comment type="caution">
    <text evidence="11">The sequence shown here is derived from an EMBL/GenBank/DDBJ whole genome shotgun (WGS) entry which is preliminary data.</text>
</comment>
<gene>
    <name evidence="11" type="ORF">FCC1311_017612</name>
</gene>
<keyword evidence="7" id="KW-0969">Cilium</keyword>
<evidence type="ECO:0000256" key="8">
    <source>
        <dbReference type="ARBA" id="ARBA00023273"/>
    </source>
</evidence>
<keyword evidence="5" id="KW-0963">Cytoplasm</keyword>
<evidence type="ECO:0000313" key="12">
    <source>
        <dbReference type="Proteomes" id="UP000241890"/>
    </source>
</evidence>
<keyword evidence="8" id="KW-0966">Cell projection</keyword>
<evidence type="ECO:0000256" key="2">
    <source>
        <dbReference type="ARBA" id="ARBA00004496"/>
    </source>
</evidence>
<evidence type="ECO:0000256" key="9">
    <source>
        <dbReference type="ARBA" id="ARBA00031593"/>
    </source>
</evidence>
<evidence type="ECO:0000256" key="3">
    <source>
        <dbReference type="ARBA" id="ARBA00007460"/>
    </source>
</evidence>
<accession>A0A2R5G838</accession>
<keyword evidence="6" id="KW-0175">Coiled coil</keyword>